<gene>
    <name evidence="1" type="ORF">HXW94_05950</name>
</gene>
<dbReference type="AlphaFoldDB" id="A0A850T8J3"/>
<name>A0A850T8J3_9BACT</name>
<proteinExistence type="predicted"/>
<evidence type="ECO:0000313" key="1">
    <source>
        <dbReference type="EMBL" id="NWH04537.1"/>
    </source>
</evidence>
<protein>
    <submittedName>
        <fullName evidence="1">Uncharacterized protein</fullName>
    </submittedName>
</protein>
<dbReference type="Proteomes" id="UP000553343">
    <property type="component" value="Unassembled WGS sequence"/>
</dbReference>
<comment type="caution">
    <text evidence="1">The sequence shown here is derived from an EMBL/GenBank/DDBJ whole genome shotgun (WGS) entry which is preliminary data.</text>
</comment>
<organism evidence="1 2">
    <name type="scientific">Desulfobacter latus</name>
    <dbReference type="NCBI Taxonomy" id="2292"/>
    <lineage>
        <taxon>Bacteria</taxon>
        <taxon>Pseudomonadati</taxon>
        <taxon>Thermodesulfobacteriota</taxon>
        <taxon>Desulfobacteria</taxon>
        <taxon>Desulfobacterales</taxon>
        <taxon>Desulfobacteraceae</taxon>
        <taxon>Desulfobacter</taxon>
    </lineage>
</organism>
<evidence type="ECO:0000313" key="2">
    <source>
        <dbReference type="Proteomes" id="UP000553343"/>
    </source>
</evidence>
<dbReference type="RefSeq" id="WP_178365993.1">
    <property type="nucleotide sequence ID" value="NZ_JACADJ010000013.1"/>
</dbReference>
<accession>A0A850T8J3</accession>
<sequence>MNHTPPTRARFREEHLLINHCRDFSAAYMGIKYIGRHAADYPPSRRIQSIHFHTGIH</sequence>
<keyword evidence="2" id="KW-1185">Reference proteome</keyword>
<dbReference type="EMBL" id="JACADJ010000013">
    <property type="protein sequence ID" value="NWH04537.1"/>
    <property type="molecule type" value="Genomic_DNA"/>
</dbReference>
<reference evidence="1 2" key="1">
    <citation type="submission" date="2020-06" db="EMBL/GenBank/DDBJ databases">
        <title>High-quality draft genome of sulfate reducer Desulfobacter latus type strain AcrS2 isolated from marine sediment.</title>
        <authorList>
            <person name="Hoppe M."/>
            <person name="Larsen C.K."/>
            <person name="Marshall I.P.G."/>
            <person name="Schramm A."/>
            <person name="Marietou A.G."/>
        </authorList>
    </citation>
    <scope>NUCLEOTIDE SEQUENCE [LARGE SCALE GENOMIC DNA]</scope>
    <source>
        <strain evidence="1 2">AcRS2</strain>
    </source>
</reference>